<dbReference type="EMBL" id="MFMQ01000024">
    <property type="protein sequence ID" value="OGG92003.1"/>
    <property type="molecule type" value="Genomic_DNA"/>
</dbReference>
<name>A0A1F6G1L9_9BACT</name>
<evidence type="ECO:0000313" key="3">
    <source>
        <dbReference type="Proteomes" id="UP000178601"/>
    </source>
</evidence>
<sequence>MLVPLPEYKASPHCDGAEQSYDQGVLSVDYNGSYEVRGTGCGSHPAADILTPKGTPVLAAMNGIVDRVEERSWGFGNTVVIRHPDVPDPDFPETKTTLYSVYAHLGSISASMGQVVQKGQQIAVSGQTGFATAPHLHFQIDKASAPFHPYWPFTTTEATQAGYTFMDAVNHGLGKENAQRYTVNPFAYVQTYGNWMEQKETIIAVQGEEAQVVSGDVVASVQPLQEKKSVKERFLSRIRSLFAASRDARRAARMARIQGNPDPRSAIALQGDAAVPVVSLPDVIKSVVAEEGVLDQNLQPLAVSIASVPSTAETNIPMPTMGGTVNEITILHDGEFHDGWEEIVLYARDAKGQFVRDVHFEGTIFFDTAFGTAEFSPSSITEEQFDERGRAIIRMLPRQSGHRAIVPVLTGVFSTRGEPLVFNPAEGRGAQTVQSGVNTTAAAVSGQ</sequence>
<dbReference type="PANTHER" id="PTHR21666">
    <property type="entry name" value="PEPTIDASE-RELATED"/>
    <property type="match status" value="1"/>
</dbReference>
<dbReference type="InterPro" id="IPR016047">
    <property type="entry name" value="M23ase_b-sheet_dom"/>
</dbReference>
<gene>
    <name evidence="2" type="ORF">A3H16_00800</name>
</gene>
<dbReference type="GO" id="GO:0004222">
    <property type="term" value="F:metalloendopeptidase activity"/>
    <property type="evidence" value="ECO:0007669"/>
    <property type="project" value="TreeGrafter"/>
</dbReference>
<proteinExistence type="predicted"/>
<reference evidence="2 3" key="1">
    <citation type="journal article" date="2016" name="Nat. Commun.">
        <title>Thousands of microbial genomes shed light on interconnected biogeochemical processes in an aquifer system.</title>
        <authorList>
            <person name="Anantharaman K."/>
            <person name="Brown C.T."/>
            <person name="Hug L.A."/>
            <person name="Sharon I."/>
            <person name="Castelle C.J."/>
            <person name="Probst A.J."/>
            <person name="Thomas B.C."/>
            <person name="Singh A."/>
            <person name="Wilkins M.J."/>
            <person name="Karaoz U."/>
            <person name="Brodie E.L."/>
            <person name="Williams K.H."/>
            <person name="Hubbard S.S."/>
            <person name="Banfield J.F."/>
        </authorList>
    </citation>
    <scope>NUCLEOTIDE SEQUENCE [LARGE SCALE GENOMIC DNA]</scope>
</reference>
<dbReference type="Proteomes" id="UP000178601">
    <property type="component" value="Unassembled WGS sequence"/>
</dbReference>
<dbReference type="Gene3D" id="2.70.70.10">
    <property type="entry name" value="Glucose Permease (Domain IIA)"/>
    <property type="match status" value="1"/>
</dbReference>
<dbReference type="SUPFAM" id="SSF51261">
    <property type="entry name" value="Duplicated hybrid motif"/>
    <property type="match status" value="1"/>
</dbReference>
<dbReference type="PANTHER" id="PTHR21666:SF270">
    <property type="entry name" value="MUREIN HYDROLASE ACTIVATOR ENVC"/>
    <property type="match status" value="1"/>
</dbReference>
<evidence type="ECO:0000259" key="1">
    <source>
        <dbReference type="Pfam" id="PF01551"/>
    </source>
</evidence>
<comment type="caution">
    <text evidence="2">The sequence shown here is derived from an EMBL/GenBank/DDBJ whole genome shotgun (WGS) entry which is preliminary data.</text>
</comment>
<dbReference type="AlphaFoldDB" id="A0A1F6G1L9"/>
<protein>
    <recommendedName>
        <fullName evidence="1">M23ase beta-sheet core domain-containing protein</fullName>
    </recommendedName>
</protein>
<dbReference type="InterPro" id="IPR050570">
    <property type="entry name" value="Cell_wall_metabolism_enzyme"/>
</dbReference>
<evidence type="ECO:0000313" key="2">
    <source>
        <dbReference type="EMBL" id="OGG92003.1"/>
    </source>
</evidence>
<dbReference type="Pfam" id="PF01551">
    <property type="entry name" value="Peptidase_M23"/>
    <property type="match status" value="1"/>
</dbReference>
<feature type="domain" description="M23ase beta-sheet core" evidence="1">
    <location>
        <begin position="43"/>
        <end position="149"/>
    </location>
</feature>
<dbReference type="InterPro" id="IPR011055">
    <property type="entry name" value="Dup_hybrid_motif"/>
</dbReference>
<organism evidence="2 3">
    <name type="scientific">Candidatus Kaiserbacteria bacterium RIFCSPLOWO2_12_FULL_53_8</name>
    <dbReference type="NCBI Taxonomy" id="1798529"/>
    <lineage>
        <taxon>Bacteria</taxon>
        <taxon>Candidatus Kaiseribacteriota</taxon>
    </lineage>
</organism>
<accession>A0A1F6G1L9</accession>
<dbReference type="CDD" id="cd12797">
    <property type="entry name" value="M23_peptidase"/>
    <property type="match status" value="1"/>
</dbReference>